<keyword evidence="1" id="KW-0285">Flavoprotein</keyword>
<proteinExistence type="predicted"/>
<name>A0A1G9TYX5_9FIRM</name>
<dbReference type="PANTHER" id="PTHR43278:SF1">
    <property type="entry name" value="IRON-SULFUR FLAVOPROTEIN MJ1083"/>
    <property type="match status" value="1"/>
</dbReference>
<dbReference type="InterPro" id="IPR005025">
    <property type="entry name" value="FMN_Rdtase-like_dom"/>
</dbReference>
<dbReference type="Proteomes" id="UP000199182">
    <property type="component" value="Unassembled WGS sequence"/>
</dbReference>
<dbReference type="InterPro" id="IPR029039">
    <property type="entry name" value="Flavoprotein-like_sf"/>
</dbReference>
<dbReference type="InterPro" id="IPR051796">
    <property type="entry name" value="ISF_SsuE-like"/>
</dbReference>
<dbReference type="PANTHER" id="PTHR43278">
    <property type="entry name" value="NAD(P)H-DEPENDENT FMN-CONTAINING OXIDOREDUCTASE YWQN-RELATED"/>
    <property type="match status" value="1"/>
</dbReference>
<accession>A0A1G9TYX5</accession>
<evidence type="ECO:0000256" key="1">
    <source>
        <dbReference type="ARBA" id="ARBA00022630"/>
    </source>
</evidence>
<dbReference type="EMBL" id="FNID01000001">
    <property type="protein sequence ID" value="SDM52465.1"/>
    <property type="molecule type" value="Genomic_DNA"/>
</dbReference>
<keyword evidence="2" id="KW-0288">FMN</keyword>
<dbReference type="STRING" id="258515.SAMN05192585_10115"/>
<evidence type="ECO:0000313" key="4">
    <source>
        <dbReference type="EMBL" id="SDM52465.1"/>
    </source>
</evidence>
<evidence type="ECO:0000256" key="2">
    <source>
        <dbReference type="ARBA" id="ARBA00022643"/>
    </source>
</evidence>
<evidence type="ECO:0000259" key="3">
    <source>
        <dbReference type="Pfam" id="PF03358"/>
    </source>
</evidence>
<sequence>MQKHLLAILGSPRRHGRIAEMLQSAVSAAEKAGYITETYDLYNKNIGYCTGCMACRRDGICRINDDLPELREKLLSCDMAVLAAPTYFANVPATVKNLFDRLSGAVMDDNNGLIPKPRLKRSQRYLLLTACTTPAPFDRLAGQSSGCLRAMNEFFSAGGMSCAGKIACAGTRNLNKLPSKVKRRIERVFK</sequence>
<dbReference type="Pfam" id="PF03358">
    <property type="entry name" value="FMN_red"/>
    <property type="match status" value="1"/>
</dbReference>
<keyword evidence="5" id="KW-1185">Reference proteome</keyword>
<dbReference type="RefSeq" id="WP_092637223.1">
    <property type="nucleotide sequence ID" value="NZ_FNID01000001.1"/>
</dbReference>
<dbReference type="AlphaFoldDB" id="A0A1G9TYX5"/>
<feature type="domain" description="NADPH-dependent FMN reductase-like" evidence="3">
    <location>
        <begin position="5"/>
        <end position="104"/>
    </location>
</feature>
<protein>
    <submittedName>
        <fullName evidence="4">NADPH-dependent FMN reductase</fullName>
    </submittedName>
</protein>
<evidence type="ECO:0000313" key="5">
    <source>
        <dbReference type="Proteomes" id="UP000199182"/>
    </source>
</evidence>
<organism evidence="4 5">
    <name type="scientific">Acetanaerobacterium elongatum</name>
    <dbReference type="NCBI Taxonomy" id="258515"/>
    <lineage>
        <taxon>Bacteria</taxon>
        <taxon>Bacillati</taxon>
        <taxon>Bacillota</taxon>
        <taxon>Clostridia</taxon>
        <taxon>Eubacteriales</taxon>
        <taxon>Oscillospiraceae</taxon>
        <taxon>Acetanaerobacterium</taxon>
    </lineage>
</organism>
<gene>
    <name evidence="4" type="ORF">SAMN05192585_10115</name>
</gene>
<dbReference type="Gene3D" id="3.40.50.360">
    <property type="match status" value="1"/>
</dbReference>
<dbReference type="OrthoDB" id="9805976at2"/>
<dbReference type="GO" id="GO:0016491">
    <property type="term" value="F:oxidoreductase activity"/>
    <property type="evidence" value="ECO:0007669"/>
    <property type="project" value="InterPro"/>
</dbReference>
<dbReference type="SUPFAM" id="SSF52218">
    <property type="entry name" value="Flavoproteins"/>
    <property type="match status" value="1"/>
</dbReference>
<reference evidence="4 5" key="1">
    <citation type="submission" date="2016-10" db="EMBL/GenBank/DDBJ databases">
        <authorList>
            <person name="de Groot N.N."/>
        </authorList>
    </citation>
    <scope>NUCLEOTIDE SEQUENCE [LARGE SCALE GENOMIC DNA]</scope>
    <source>
        <strain evidence="4 5">CGMCC 1.5012</strain>
    </source>
</reference>